<dbReference type="EMBL" id="JAUIQD010000005">
    <property type="protein sequence ID" value="KAK3349531.1"/>
    <property type="molecule type" value="Genomic_DNA"/>
</dbReference>
<gene>
    <name evidence="2" type="ORF">B0T25DRAFT_570156</name>
</gene>
<evidence type="ECO:0000313" key="3">
    <source>
        <dbReference type="Proteomes" id="UP001275084"/>
    </source>
</evidence>
<accession>A0AAJ0HFA2</accession>
<sequence>MPNPTPPSTLHASQHNSGLPTIVRKYEDMSDDQQKLCDDLISRLADLNLTNEIANTDNRKEFWKLVFAGGWNSTSIIRSQPKKPRERTVDEVQFETGEIIGSPPSSSTNPARANGQPAFLKPNVE</sequence>
<name>A0AAJ0HFA2_9PEZI</name>
<dbReference type="Proteomes" id="UP001275084">
    <property type="component" value="Unassembled WGS sequence"/>
</dbReference>
<comment type="caution">
    <text evidence="2">The sequence shown here is derived from an EMBL/GenBank/DDBJ whole genome shotgun (WGS) entry which is preliminary data.</text>
</comment>
<dbReference type="AlphaFoldDB" id="A0AAJ0HFA2"/>
<keyword evidence="3" id="KW-1185">Reference proteome</keyword>
<protein>
    <submittedName>
        <fullName evidence="2">Uncharacterized protein</fullName>
    </submittedName>
</protein>
<proteinExistence type="predicted"/>
<organism evidence="2 3">
    <name type="scientific">Lasiosphaeria hispida</name>
    <dbReference type="NCBI Taxonomy" id="260671"/>
    <lineage>
        <taxon>Eukaryota</taxon>
        <taxon>Fungi</taxon>
        <taxon>Dikarya</taxon>
        <taxon>Ascomycota</taxon>
        <taxon>Pezizomycotina</taxon>
        <taxon>Sordariomycetes</taxon>
        <taxon>Sordariomycetidae</taxon>
        <taxon>Sordariales</taxon>
        <taxon>Lasiosphaeriaceae</taxon>
        <taxon>Lasiosphaeria</taxon>
    </lineage>
</organism>
<feature type="region of interest" description="Disordered" evidence="1">
    <location>
        <begin position="97"/>
        <end position="125"/>
    </location>
</feature>
<evidence type="ECO:0000313" key="2">
    <source>
        <dbReference type="EMBL" id="KAK3349531.1"/>
    </source>
</evidence>
<reference evidence="2" key="2">
    <citation type="submission" date="2023-06" db="EMBL/GenBank/DDBJ databases">
        <authorList>
            <consortium name="Lawrence Berkeley National Laboratory"/>
            <person name="Haridas S."/>
            <person name="Hensen N."/>
            <person name="Bonometti L."/>
            <person name="Westerberg I."/>
            <person name="Brannstrom I.O."/>
            <person name="Guillou S."/>
            <person name="Cros-Aarteil S."/>
            <person name="Calhoun S."/>
            <person name="Kuo A."/>
            <person name="Mondo S."/>
            <person name="Pangilinan J."/>
            <person name="Riley R."/>
            <person name="Labutti K."/>
            <person name="Andreopoulos B."/>
            <person name="Lipzen A."/>
            <person name="Chen C."/>
            <person name="Yanf M."/>
            <person name="Daum C."/>
            <person name="Ng V."/>
            <person name="Clum A."/>
            <person name="Steindorff A."/>
            <person name="Ohm R."/>
            <person name="Martin F."/>
            <person name="Silar P."/>
            <person name="Natvig D."/>
            <person name="Lalanne C."/>
            <person name="Gautier V."/>
            <person name="Ament-Velasquez S.L."/>
            <person name="Kruys A."/>
            <person name="Hutchinson M.I."/>
            <person name="Powell A.J."/>
            <person name="Barry K."/>
            <person name="Miller A.N."/>
            <person name="Grigoriev I.V."/>
            <person name="Debuchy R."/>
            <person name="Gladieux P."/>
            <person name="Thoren M.H."/>
            <person name="Johannesson H."/>
        </authorList>
    </citation>
    <scope>NUCLEOTIDE SEQUENCE</scope>
    <source>
        <strain evidence="2">CBS 955.72</strain>
    </source>
</reference>
<evidence type="ECO:0000256" key="1">
    <source>
        <dbReference type="SAM" id="MobiDB-lite"/>
    </source>
</evidence>
<reference evidence="2" key="1">
    <citation type="journal article" date="2023" name="Mol. Phylogenet. Evol.">
        <title>Genome-scale phylogeny and comparative genomics of the fungal order Sordariales.</title>
        <authorList>
            <person name="Hensen N."/>
            <person name="Bonometti L."/>
            <person name="Westerberg I."/>
            <person name="Brannstrom I.O."/>
            <person name="Guillou S."/>
            <person name="Cros-Aarteil S."/>
            <person name="Calhoun S."/>
            <person name="Haridas S."/>
            <person name="Kuo A."/>
            <person name="Mondo S."/>
            <person name="Pangilinan J."/>
            <person name="Riley R."/>
            <person name="LaButti K."/>
            <person name="Andreopoulos B."/>
            <person name="Lipzen A."/>
            <person name="Chen C."/>
            <person name="Yan M."/>
            <person name="Daum C."/>
            <person name="Ng V."/>
            <person name="Clum A."/>
            <person name="Steindorff A."/>
            <person name="Ohm R.A."/>
            <person name="Martin F."/>
            <person name="Silar P."/>
            <person name="Natvig D.O."/>
            <person name="Lalanne C."/>
            <person name="Gautier V."/>
            <person name="Ament-Velasquez S.L."/>
            <person name="Kruys A."/>
            <person name="Hutchinson M.I."/>
            <person name="Powell A.J."/>
            <person name="Barry K."/>
            <person name="Miller A.N."/>
            <person name="Grigoriev I.V."/>
            <person name="Debuchy R."/>
            <person name="Gladieux P."/>
            <person name="Hiltunen Thoren M."/>
            <person name="Johannesson H."/>
        </authorList>
    </citation>
    <scope>NUCLEOTIDE SEQUENCE</scope>
    <source>
        <strain evidence="2">CBS 955.72</strain>
    </source>
</reference>